<proteinExistence type="predicted"/>
<keyword evidence="6" id="KW-0131">Cell cycle</keyword>
<keyword evidence="4" id="KW-1133">Transmembrane helix</keyword>
<keyword evidence="1" id="KW-1003">Cell membrane</keyword>
<accession>A0A382VZK6</accession>
<evidence type="ECO:0000256" key="5">
    <source>
        <dbReference type="ARBA" id="ARBA00023136"/>
    </source>
</evidence>
<name>A0A382VZK6_9ZZZZ</name>
<organism evidence="7">
    <name type="scientific">marine metagenome</name>
    <dbReference type="NCBI Taxonomy" id="408172"/>
    <lineage>
        <taxon>unclassified sequences</taxon>
        <taxon>metagenomes</taxon>
        <taxon>ecological metagenomes</taxon>
    </lineage>
</organism>
<evidence type="ECO:0000256" key="4">
    <source>
        <dbReference type="ARBA" id="ARBA00022989"/>
    </source>
</evidence>
<keyword evidence="2" id="KW-0132">Cell division</keyword>
<reference evidence="7" key="1">
    <citation type="submission" date="2018-05" db="EMBL/GenBank/DDBJ databases">
        <authorList>
            <person name="Lanie J.A."/>
            <person name="Ng W.-L."/>
            <person name="Kazmierczak K.M."/>
            <person name="Andrzejewski T.M."/>
            <person name="Davidsen T.M."/>
            <person name="Wayne K.J."/>
            <person name="Tettelin H."/>
            <person name="Glass J.I."/>
            <person name="Rusch D."/>
            <person name="Podicherti R."/>
            <person name="Tsui H.-C.T."/>
            <person name="Winkler M.E."/>
        </authorList>
    </citation>
    <scope>NUCLEOTIDE SEQUENCE</scope>
</reference>
<dbReference type="EMBL" id="UINC01155439">
    <property type="protein sequence ID" value="SVD51288.1"/>
    <property type="molecule type" value="Genomic_DNA"/>
</dbReference>
<protein>
    <recommendedName>
        <fullName evidence="8">Septum formation initiator</fullName>
    </recommendedName>
</protein>
<dbReference type="GO" id="GO:0043093">
    <property type="term" value="P:FtsZ-dependent cytokinesis"/>
    <property type="evidence" value="ECO:0007669"/>
    <property type="project" value="TreeGrafter"/>
</dbReference>
<evidence type="ECO:0000256" key="1">
    <source>
        <dbReference type="ARBA" id="ARBA00022475"/>
    </source>
</evidence>
<evidence type="ECO:0008006" key="8">
    <source>
        <dbReference type="Google" id="ProtNLM"/>
    </source>
</evidence>
<dbReference type="GO" id="GO:0030428">
    <property type="term" value="C:cell septum"/>
    <property type="evidence" value="ECO:0007669"/>
    <property type="project" value="TreeGrafter"/>
</dbReference>
<sequence length="90" mass="10758">MIAFPLILVFGCLFLVSNEMGIVRWYQLHKKRNQTQAEIDHLIKKETELSSELDRLINDREYIKKIAQEKFHMVKPGEKIFRVIDRSKIK</sequence>
<dbReference type="AlphaFoldDB" id="A0A382VZK6"/>
<evidence type="ECO:0000256" key="6">
    <source>
        <dbReference type="ARBA" id="ARBA00023306"/>
    </source>
</evidence>
<dbReference type="PANTHER" id="PTHR37485:SF1">
    <property type="entry name" value="CELL DIVISION PROTEIN FTSB"/>
    <property type="match status" value="1"/>
</dbReference>
<gene>
    <name evidence="7" type="ORF">METZ01_LOCUS404142</name>
</gene>
<dbReference type="PANTHER" id="PTHR37485">
    <property type="entry name" value="CELL DIVISION PROTEIN FTSB"/>
    <property type="match status" value="1"/>
</dbReference>
<evidence type="ECO:0000256" key="2">
    <source>
        <dbReference type="ARBA" id="ARBA00022618"/>
    </source>
</evidence>
<evidence type="ECO:0000313" key="7">
    <source>
        <dbReference type="EMBL" id="SVD51288.1"/>
    </source>
</evidence>
<keyword evidence="3" id="KW-0812">Transmembrane</keyword>
<evidence type="ECO:0000256" key="3">
    <source>
        <dbReference type="ARBA" id="ARBA00022692"/>
    </source>
</evidence>
<keyword evidence="5" id="KW-0472">Membrane</keyword>
<dbReference type="InterPro" id="IPR007060">
    <property type="entry name" value="FtsL/DivIC"/>
</dbReference>
<dbReference type="InterPro" id="IPR023081">
    <property type="entry name" value="Cell_div_FtsB"/>
</dbReference>
<dbReference type="Pfam" id="PF04977">
    <property type="entry name" value="DivIC"/>
    <property type="match status" value="1"/>
</dbReference>